<feature type="compositionally biased region" description="Basic residues" evidence="1">
    <location>
        <begin position="216"/>
        <end position="225"/>
    </location>
</feature>
<reference evidence="2" key="2">
    <citation type="journal article" date="2024" name="Plant">
        <title>Genomic evolution and insights into agronomic trait innovations of Sesamum species.</title>
        <authorList>
            <person name="Miao H."/>
            <person name="Wang L."/>
            <person name="Qu L."/>
            <person name="Liu H."/>
            <person name="Sun Y."/>
            <person name="Le M."/>
            <person name="Wang Q."/>
            <person name="Wei S."/>
            <person name="Zheng Y."/>
            <person name="Lin W."/>
            <person name="Duan Y."/>
            <person name="Cao H."/>
            <person name="Xiong S."/>
            <person name="Wang X."/>
            <person name="Wei L."/>
            <person name="Li C."/>
            <person name="Ma Q."/>
            <person name="Ju M."/>
            <person name="Zhao R."/>
            <person name="Li G."/>
            <person name="Mu C."/>
            <person name="Tian Q."/>
            <person name="Mei H."/>
            <person name="Zhang T."/>
            <person name="Gao T."/>
            <person name="Zhang H."/>
        </authorList>
    </citation>
    <scope>NUCLEOTIDE SEQUENCE</scope>
    <source>
        <strain evidence="2">KEN8</strain>
    </source>
</reference>
<organism evidence="2">
    <name type="scientific">Sesamum calycinum</name>
    <dbReference type="NCBI Taxonomy" id="2727403"/>
    <lineage>
        <taxon>Eukaryota</taxon>
        <taxon>Viridiplantae</taxon>
        <taxon>Streptophyta</taxon>
        <taxon>Embryophyta</taxon>
        <taxon>Tracheophyta</taxon>
        <taxon>Spermatophyta</taxon>
        <taxon>Magnoliopsida</taxon>
        <taxon>eudicotyledons</taxon>
        <taxon>Gunneridae</taxon>
        <taxon>Pentapetalae</taxon>
        <taxon>asterids</taxon>
        <taxon>lamiids</taxon>
        <taxon>Lamiales</taxon>
        <taxon>Pedaliaceae</taxon>
        <taxon>Sesamum</taxon>
    </lineage>
</organism>
<feature type="region of interest" description="Disordered" evidence="1">
    <location>
        <begin position="215"/>
        <end position="235"/>
    </location>
</feature>
<sequence length="482" mass="53216">MSIRNVPVYVELMGDLKTWHKSGNEQDNVVGEMGHENGVADLDDDDAEFADGDCLMMMIEYDDDDRVSDDSAIKAGFRKGCRKIICVDWCHLKGPHGGILLTTNLGIEDESRYVFMSDKQKGLIQAFQEVLPGAAHSGLVVTFLYLWEMGLSGIPCKHVTSAIFNQKEDPEDYIDECYFVVTYKRVYASAIMLIGGENQWNESLFIPPLPQNFGRRSGRPSKCRRRDPDEPVMKSKKGKVMKLKRQQTTVKCSKCGQLKHNTRTCPNKNQPQPTGHSEGKYKGKIVVPNENDYVNVDHTEPIHESATGPHILPPVPSFVTSESAKNDPQVPIQTLPMHNPLPKRLDAPQYINGPSMYAQLQMGKSFENPSGATSRSNQQKLGNGPSLSDDRLIARYNNHSLFKYSPSFSFGISKFSWSASRARRSALRSPNSTVETRGRRCSGASECSISSSSANSMPSSSNRGAAASSAPSRQPSGTAISN</sequence>
<reference evidence="2" key="1">
    <citation type="submission" date="2020-06" db="EMBL/GenBank/DDBJ databases">
        <authorList>
            <person name="Li T."/>
            <person name="Hu X."/>
            <person name="Zhang T."/>
            <person name="Song X."/>
            <person name="Zhang H."/>
            <person name="Dai N."/>
            <person name="Sheng W."/>
            <person name="Hou X."/>
            <person name="Wei L."/>
        </authorList>
    </citation>
    <scope>NUCLEOTIDE SEQUENCE</scope>
    <source>
        <strain evidence="2">KEN8</strain>
        <tissue evidence="2">Leaf</tissue>
    </source>
</reference>
<dbReference type="AlphaFoldDB" id="A0AAW2NGW2"/>
<dbReference type="EMBL" id="JACGWM010000011">
    <property type="protein sequence ID" value="KAL0342508.1"/>
    <property type="molecule type" value="Genomic_DNA"/>
</dbReference>
<feature type="region of interest" description="Disordered" evidence="1">
    <location>
        <begin position="423"/>
        <end position="482"/>
    </location>
</feature>
<feature type="region of interest" description="Disordered" evidence="1">
    <location>
        <begin position="261"/>
        <end position="282"/>
    </location>
</feature>
<dbReference type="PANTHER" id="PTHR31973">
    <property type="entry name" value="POLYPROTEIN, PUTATIVE-RELATED"/>
    <property type="match status" value="1"/>
</dbReference>
<name>A0AAW2NGW2_9LAMI</name>
<feature type="compositionally biased region" description="Polar residues" evidence="1">
    <location>
        <begin position="367"/>
        <end position="381"/>
    </location>
</feature>
<evidence type="ECO:0000256" key="1">
    <source>
        <dbReference type="SAM" id="MobiDB-lite"/>
    </source>
</evidence>
<protein>
    <recommendedName>
        <fullName evidence="3">CCHC-type domain-containing protein</fullName>
    </recommendedName>
</protein>
<feature type="compositionally biased region" description="Low complexity" evidence="1">
    <location>
        <begin position="442"/>
        <end position="482"/>
    </location>
</feature>
<feature type="region of interest" description="Disordered" evidence="1">
    <location>
        <begin position="365"/>
        <end position="389"/>
    </location>
</feature>
<dbReference type="PANTHER" id="PTHR31973:SF187">
    <property type="entry name" value="MUTATOR TRANSPOSASE MUDRA PROTEIN"/>
    <property type="match status" value="1"/>
</dbReference>
<accession>A0AAW2NGW2</accession>
<evidence type="ECO:0000313" key="2">
    <source>
        <dbReference type="EMBL" id="KAL0342508.1"/>
    </source>
</evidence>
<feature type="region of interest" description="Disordered" evidence="1">
    <location>
        <begin position="303"/>
        <end position="350"/>
    </location>
</feature>
<gene>
    <name evidence="2" type="ORF">Scaly_1913400</name>
</gene>
<feature type="compositionally biased region" description="Polar residues" evidence="1">
    <location>
        <begin position="263"/>
        <end position="275"/>
    </location>
</feature>
<proteinExistence type="predicted"/>
<evidence type="ECO:0008006" key="3">
    <source>
        <dbReference type="Google" id="ProtNLM"/>
    </source>
</evidence>
<comment type="caution">
    <text evidence="2">The sequence shown here is derived from an EMBL/GenBank/DDBJ whole genome shotgun (WGS) entry which is preliminary data.</text>
</comment>